<evidence type="ECO:0000256" key="1">
    <source>
        <dbReference type="ARBA" id="ARBA00023002"/>
    </source>
</evidence>
<keyword evidence="4" id="KW-1185">Reference proteome</keyword>
<feature type="domain" description="NADP-dependent oxidoreductase" evidence="2">
    <location>
        <begin position="19"/>
        <end position="317"/>
    </location>
</feature>
<gene>
    <name evidence="3" type="ORF">ATW55_03210</name>
</gene>
<dbReference type="PANTHER" id="PTHR43364:SF4">
    <property type="entry name" value="NAD(P)-LINKED OXIDOREDUCTASE SUPERFAMILY PROTEIN"/>
    <property type="match status" value="1"/>
</dbReference>
<proteinExistence type="predicted"/>
<evidence type="ECO:0000313" key="4">
    <source>
        <dbReference type="Proteomes" id="UP000053557"/>
    </source>
</evidence>
<dbReference type="SUPFAM" id="SSF51430">
    <property type="entry name" value="NAD(P)-linked oxidoreductase"/>
    <property type="match status" value="1"/>
</dbReference>
<name>A0A124IVV8_9BACL</name>
<dbReference type="InterPro" id="IPR023210">
    <property type="entry name" value="NADP_OxRdtase_dom"/>
</dbReference>
<dbReference type="RefSeq" id="WP_067717353.1">
    <property type="nucleotide sequence ID" value="NZ_LPVJ01000051.1"/>
</dbReference>
<dbReference type="PANTHER" id="PTHR43364">
    <property type="entry name" value="NADH-SPECIFIC METHYLGLYOXAL REDUCTASE-RELATED"/>
    <property type="match status" value="1"/>
</dbReference>
<dbReference type="EMBL" id="LPVJ01000051">
    <property type="protein sequence ID" value="KUO95481.1"/>
    <property type="molecule type" value="Genomic_DNA"/>
</dbReference>
<dbReference type="GO" id="GO:0016491">
    <property type="term" value="F:oxidoreductase activity"/>
    <property type="evidence" value="ECO:0007669"/>
    <property type="project" value="UniProtKB-KW"/>
</dbReference>
<evidence type="ECO:0000259" key="2">
    <source>
        <dbReference type="Pfam" id="PF00248"/>
    </source>
</evidence>
<evidence type="ECO:0000313" key="3">
    <source>
        <dbReference type="EMBL" id="KUO95481.1"/>
    </source>
</evidence>
<sequence length="325" mass="35688">MDGLKLRNVGKTDLQLSALGLGCWQFSNGRGLIGGYWSSIAERGVSEIVKTTLDGGINWFDTAEIYGRGGSERTLANALSRLAVATDRVVIATKWWPLGRRAASIAQTFPERVKCLSPYPIALHQIHQPFSLASIPSQMREMARLYEQGLIRAVGVSNFSAAQMRVAYKALAGYGIPLASNQVKYSLLDRRIERNGVLDTARELGISIIAYSPLEQGILTGAFHRAPERLRTLRGARKLQVTAKRIETSRMLIDRLEEIAKKHDATASQVSLHALVTLHEEAVFAIPGASSVQQAQENAGALHLSLSDDERREIQEMSLRVSDNG</sequence>
<dbReference type="Gene3D" id="3.20.20.100">
    <property type="entry name" value="NADP-dependent oxidoreductase domain"/>
    <property type="match status" value="1"/>
</dbReference>
<dbReference type="InterPro" id="IPR050523">
    <property type="entry name" value="AKR_Detox_Biosynth"/>
</dbReference>
<organism evidence="3 4">
    <name type="scientific">Ferroacidibacillus organovorans</name>
    <dbReference type="NCBI Taxonomy" id="1765683"/>
    <lineage>
        <taxon>Bacteria</taxon>
        <taxon>Bacillati</taxon>
        <taxon>Bacillota</taxon>
        <taxon>Bacilli</taxon>
        <taxon>Bacillales</taxon>
        <taxon>Alicyclobacillaceae</taxon>
        <taxon>Ferroacidibacillus</taxon>
    </lineage>
</organism>
<dbReference type="AlphaFoldDB" id="A0A124IVV8"/>
<keyword evidence="1" id="KW-0560">Oxidoreductase</keyword>
<comment type="caution">
    <text evidence="3">The sequence shown here is derived from an EMBL/GenBank/DDBJ whole genome shotgun (WGS) entry which is preliminary data.</text>
</comment>
<dbReference type="Pfam" id="PF00248">
    <property type="entry name" value="Aldo_ket_red"/>
    <property type="match status" value="1"/>
</dbReference>
<dbReference type="InterPro" id="IPR018170">
    <property type="entry name" value="Aldo/ket_reductase_CS"/>
</dbReference>
<dbReference type="Proteomes" id="UP000053557">
    <property type="component" value="Unassembled WGS sequence"/>
</dbReference>
<reference evidence="3 4" key="1">
    <citation type="submission" date="2015-12" db="EMBL/GenBank/DDBJ databases">
        <title>Draft genome sequence of Acidibacillus ferrooxidans ITV001, isolated from a chalcopyrite acid mine drainage site in Brazil.</title>
        <authorList>
            <person name="Dall'Agnol H."/>
            <person name="Nancucheo I."/>
            <person name="Johnson B."/>
            <person name="Oliveira R."/>
            <person name="Leite L."/>
            <person name="Pylro V."/>
            <person name="Nunes G.L."/>
            <person name="Tzotzos G."/>
            <person name="Fernandes G.R."/>
            <person name="Dutra J."/>
            <person name="Orellana S.C."/>
            <person name="Oliveira G."/>
        </authorList>
    </citation>
    <scope>NUCLEOTIDE SEQUENCE [LARGE SCALE GENOMIC DNA]</scope>
    <source>
        <strain evidence="4">ITV01</strain>
    </source>
</reference>
<dbReference type="OrthoDB" id="9773828at2"/>
<dbReference type="InterPro" id="IPR036812">
    <property type="entry name" value="NAD(P)_OxRdtase_dom_sf"/>
</dbReference>
<accession>A0A124IVV8</accession>
<protein>
    <submittedName>
        <fullName evidence="3">Aldo/keto reductase</fullName>
    </submittedName>
</protein>
<dbReference type="PROSITE" id="PS00062">
    <property type="entry name" value="ALDOKETO_REDUCTASE_2"/>
    <property type="match status" value="1"/>
</dbReference>